<keyword evidence="1" id="KW-0805">Transcription regulation</keyword>
<comment type="caution">
    <text evidence="5">The sequence shown here is derived from an EMBL/GenBank/DDBJ whole genome shotgun (WGS) entry which is preliminary data.</text>
</comment>
<sequence>MRKSSEFSEELSLSITEVRFQTLGREWNTNNFQHESCIIPYNRLYMPIEGHGVAVHHEREYNLTPGKIYLIPPFTPVHLSCDGRLVKYWLHFNVYIFKSNIDIFSVFDTEYEIMLENSGFFKELFERLCKIHLRNDTVSLFESRCLLGEIIIPFLEKMNKTQSSLLFTIYEILNYIERNIEKPLSLKKLAEIVGLNPTYLSNMFAERMGVSLMRYCIQRRISHAIGLFKNNKLRLGEIAQKSGFEKAETFTKLFKRHTGLTPGNYRKKILAEPDIAFTDGHHNSSSF</sequence>
<dbReference type="InterPro" id="IPR009057">
    <property type="entry name" value="Homeodomain-like_sf"/>
</dbReference>
<dbReference type="InterPro" id="IPR003313">
    <property type="entry name" value="AraC-bd"/>
</dbReference>
<feature type="domain" description="HTH araC/xylS-type" evidence="4">
    <location>
        <begin position="170"/>
        <end position="268"/>
    </location>
</feature>
<dbReference type="Gene3D" id="1.10.10.60">
    <property type="entry name" value="Homeodomain-like"/>
    <property type="match status" value="2"/>
</dbReference>
<dbReference type="PROSITE" id="PS01124">
    <property type="entry name" value="HTH_ARAC_FAMILY_2"/>
    <property type="match status" value="1"/>
</dbReference>
<dbReference type="PRINTS" id="PR00032">
    <property type="entry name" value="HTHARAC"/>
</dbReference>
<organism evidence="5 6">
    <name type="scientific">Candidatus Uhrbacteria bacterium GW2011_GWF2_39_13</name>
    <dbReference type="NCBI Taxonomy" id="1618995"/>
    <lineage>
        <taxon>Bacteria</taxon>
        <taxon>Candidatus Uhriibacteriota</taxon>
    </lineage>
</organism>
<dbReference type="InterPro" id="IPR020449">
    <property type="entry name" value="Tscrpt_reg_AraC-type_HTH"/>
</dbReference>
<dbReference type="SUPFAM" id="SSF51215">
    <property type="entry name" value="Regulatory protein AraC"/>
    <property type="match status" value="1"/>
</dbReference>
<dbReference type="PANTHER" id="PTHR43280:SF10">
    <property type="entry name" value="REGULATORY PROTEIN POCR"/>
    <property type="match status" value="1"/>
</dbReference>
<keyword evidence="2" id="KW-0238">DNA-binding</keyword>
<dbReference type="InterPro" id="IPR037923">
    <property type="entry name" value="HTH-like"/>
</dbReference>
<proteinExistence type="predicted"/>
<dbReference type="Proteomes" id="UP000033935">
    <property type="component" value="Unassembled WGS sequence"/>
</dbReference>
<evidence type="ECO:0000256" key="1">
    <source>
        <dbReference type="ARBA" id="ARBA00023015"/>
    </source>
</evidence>
<evidence type="ECO:0000259" key="4">
    <source>
        <dbReference type="PROSITE" id="PS01124"/>
    </source>
</evidence>
<evidence type="ECO:0000313" key="5">
    <source>
        <dbReference type="EMBL" id="KKR03519.1"/>
    </source>
</evidence>
<dbReference type="SUPFAM" id="SSF46689">
    <property type="entry name" value="Homeodomain-like"/>
    <property type="match status" value="2"/>
</dbReference>
<evidence type="ECO:0000256" key="2">
    <source>
        <dbReference type="ARBA" id="ARBA00023125"/>
    </source>
</evidence>
<evidence type="ECO:0000256" key="3">
    <source>
        <dbReference type="ARBA" id="ARBA00023163"/>
    </source>
</evidence>
<dbReference type="InterPro" id="IPR018060">
    <property type="entry name" value="HTH_AraC"/>
</dbReference>
<dbReference type="GO" id="GO:0043565">
    <property type="term" value="F:sequence-specific DNA binding"/>
    <property type="evidence" value="ECO:0007669"/>
    <property type="project" value="InterPro"/>
</dbReference>
<dbReference type="Pfam" id="PF12833">
    <property type="entry name" value="HTH_18"/>
    <property type="match status" value="1"/>
</dbReference>
<name>A0A0G0MHI4_9BACT</name>
<dbReference type="SMART" id="SM00342">
    <property type="entry name" value="HTH_ARAC"/>
    <property type="match status" value="1"/>
</dbReference>
<reference evidence="5 6" key="1">
    <citation type="journal article" date="2015" name="Nature">
        <title>rRNA introns, odd ribosomes, and small enigmatic genomes across a large radiation of phyla.</title>
        <authorList>
            <person name="Brown C.T."/>
            <person name="Hug L.A."/>
            <person name="Thomas B.C."/>
            <person name="Sharon I."/>
            <person name="Castelle C.J."/>
            <person name="Singh A."/>
            <person name="Wilkins M.J."/>
            <person name="Williams K.H."/>
            <person name="Banfield J.F."/>
        </authorList>
    </citation>
    <scope>NUCLEOTIDE SEQUENCE [LARGE SCALE GENOMIC DNA]</scope>
</reference>
<gene>
    <name evidence="5" type="ORF">UT30_C0027G0003</name>
</gene>
<dbReference type="EMBL" id="LBWG01000027">
    <property type="protein sequence ID" value="KKR03519.1"/>
    <property type="molecule type" value="Genomic_DNA"/>
</dbReference>
<keyword evidence="3" id="KW-0804">Transcription</keyword>
<dbReference type="PANTHER" id="PTHR43280">
    <property type="entry name" value="ARAC-FAMILY TRANSCRIPTIONAL REGULATOR"/>
    <property type="match status" value="1"/>
</dbReference>
<protein>
    <submittedName>
        <fullName evidence="5">AraC-type transcriptional regulator</fullName>
    </submittedName>
</protein>
<dbReference type="GO" id="GO:0003700">
    <property type="term" value="F:DNA-binding transcription factor activity"/>
    <property type="evidence" value="ECO:0007669"/>
    <property type="project" value="InterPro"/>
</dbReference>
<dbReference type="AlphaFoldDB" id="A0A0G0MHI4"/>
<evidence type="ECO:0000313" key="6">
    <source>
        <dbReference type="Proteomes" id="UP000033935"/>
    </source>
</evidence>
<accession>A0A0G0MHI4</accession>
<dbReference type="Pfam" id="PF02311">
    <property type="entry name" value="AraC_binding"/>
    <property type="match status" value="1"/>
</dbReference>